<dbReference type="AlphaFoldDB" id="A0A917PXE3"/>
<dbReference type="Gene3D" id="3.30.450.40">
    <property type="match status" value="1"/>
</dbReference>
<keyword evidence="1" id="KW-0805">Transcription regulation</keyword>
<dbReference type="CDD" id="cd00090">
    <property type="entry name" value="HTH_ARSR"/>
    <property type="match status" value="1"/>
</dbReference>
<feature type="domain" description="HTH iclR-type" evidence="4">
    <location>
        <begin position="1"/>
        <end position="65"/>
    </location>
</feature>
<dbReference type="InterPro" id="IPR011991">
    <property type="entry name" value="ArsR-like_HTH"/>
</dbReference>
<feature type="domain" description="IclR-ED" evidence="5">
    <location>
        <begin position="66"/>
        <end position="243"/>
    </location>
</feature>
<dbReference type="InterPro" id="IPR029016">
    <property type="entry name" value="GAF-like_dom_sf"/>
</dbReference>
<evidence type="ECO:0000313" key="6">
    <source>
        <dbReference type="EMBL" id="GGJ97280.1"/>
    </source>
</evidence>
<keyword evidence="3" id="KW-0804">Transcription</keyword>
<dbReference type="GO" id="GO:0003677">
    <property type="term" value="F:DNA binding"/>
    <property type="evidence" value="ECO:0007669"/>
    <property type="project" value="UniProtKB-KW"/>
</dbReference>
<evidence type="ECO:0000256" key="3">
    <source>
        <dbReference type="ARBA" id="ARBA00023163"/>
    </source>
</evidence>
<accession>A0A917PXE3</accession>
<dbReference type="Pfam" id="PF01614">
    <property type="entry name" value="IclR_C"/>
    <property type="match status" value="1"/>
</dbReference>
<dbReference type="EMBL" id="BMNQ01000025">
    <property type="protein sequence ID" value="GGJ97280.1"/>
    <property type="molecule type" value="Genomic_DNA"/>
</dbReference>
<dbReference type="SUPFAM" id="SSF55781">
    <property type="entry name" value="GAF domain-like"/>
    <property type="match status" value="1"/>
</dbReference>
<name>A0A917PXE3_9BACI</name>
<comment type="caution">
    <text evidence="6">The sequence shown here is derived from an EMBL/GenBank/DDBJ whole genome shotgun (WGS) entry which is preliminary data.</text>
</comment>
<protein>
    <submittedName>
        <fullName evidence="6">IclR family transcriptional regulator</fullName>
    </submittedName>
</protein>
<dbReference type="GO" id="GO:0045892">
    <property type="term" value="P:negative regulation of DNA-templated transcription"/>
    <property type="evidence" value="ECO:0007669"/>
    <property type="project" value="TreeGrafter"/>
</dbReference>
<gene>
    <name evidence="6" type="ORF">GCM10007063_19590</name>
</gene>
<dbReference type="InterPro" id="IPR050707">
    <property type="entry name" value="HTH_MetabolicPath_Reg"/>
</dbReference>
<dbReference type="Gene3D" id="1.10.10.10">
    <property type="entry name" value="Winged helix-like DNA-binding domain superfamily/Winged helix DNA-binding domain"/>
    <property type="match status" value="1"/>
</dbReference>
<evidence type="ECO:0000256" key="1">
    <source>
        <dbReference type="ARBA" id="ARBA00023015"/>
    </source>
</evidence>
<dbReference type="GO" id="GO:0003700">
    <property type="term" value="F:DNA-binding transcription factor activity"/>
    <property type="evidence" value="ECO:0007669"/>
    <property type="project" value="TreeGrafter"/>
</dbReference>
<dbReference type="PANTHER" id="PTHR30136">
    <property type="entry name" value="HELIX-TURN-HELIX TRANSCRIPTIONAL REGULATOR, ICLR FAMILY"/>
    <property type="match status" value="1"/>
</dbReference>
<dbReference type="PANTHER" id="PTHR30136:SF24">
    <property type="entry name" value="HTH-TYPE TRANSCRIPTIONAL REPRESSOR ALLR"/>
    <property type="match status" value="1"/>
</dbReference>
<dbReference type="RefSeq" id="WP_188632920.1">
    <property type="nucleotide sequence ID" value="NZ_BMNQ01000025.1"/>
</dbReference>
<evidence type="ECO:0000259" key="4">
    <source>
        <dbReference type="PROSITE" id="PS51077"/>
    </source>
</evidence>
<proteinExistence type="predicted"/>
<keyword evidence="2" id="KW-0238">DNA-binding</keyword>
<dbReference type="InterPro" id="IPR014757">
    <property type="entry name" value="Tscrpt_reg_IclR_C"/>
</dbReference>
<sequence>MQSIDRAMTIISILLQNSPENKLTISELAEDTGLPVSTLHRILKAMIRHRMVEQDERTKQYGIGSIWLEYGLLIYDTIDYVSQMRPVLEHLMKQLQESVYLYKPMNDESMIIERIDDTSSAIRVYDKIGLRIPMDTGAANHVMLAFKAPPERNACIRRLFPKNDQVAFQNYLEEVREKGYAESDNERIEGTTSIAAPITHLNGDVHGAVGIRVINFNLTAERREYLADKVRAAAGKITGTFGRQQLN</sequence>
<dbReference type="PROSITE" id="PS51077">
    <property type="entry name" value="HTH_ICLR"/>
    <property type="match status" value="1"/>
</dbReference>
<evidence type="ECO:0000259" key="5">
    <source>
        <dbReference type="PROSITE" id="PS51078"/>
    </source>
</evidence>
<dbReference type="Proteomes" id="UP000658382">
    <property type="component" value="Unassembled WGS sequence"/>
</dbReference>
<dbReference type="SUPFAM" id="SSF46785">
    <property type="entry name" value="Winged helix' DNA-binding domain"/>
    <property type="match status" value="1"/>
</dbReference>
<reference evidence="6" key="1">
    <citation type="journal article" date="2014" name="Int. J. Syst. Evol. Microbiol.">
        <title>Complete genome sequence of Corynebacterium casei LMG S-19264T (=DSM 44701T), isolated from a smear-ripened cheese.</title>
        <authorList>
            <consortium name="US DOE Joint Genome Institute (JGI-PGF)"/>
            <person name="Walter F."/>
            <person name="Albersmeier A."/>
            <person name="Kalinowski J."/>
            <person name="Ruckert C."/>
        </authorList>
    </citation>
    <scope>NUCLEOTIDE SEQUENCE</scope>
    <source>
        <strain evidence="6">JCM 12580</strain>
    </source>
</reference>
<reference evidence="6" key="2">
    <citation type="submission" date="2020-09" db="EMBL/GenBank/DDBJ databases">
        <authorList>
            <person name="Sun Q."/>
            <person name="Ohkuma M."/>
        </authorList>
    </citation>
    <scope>NUCLEOTIDE SEQUENCE</scope>
    <source>
        <strain evidence="6">JCM 12580</strain>
    </source>
</reference>
<dbReference type="PROSITE" id="PS51078">
    <property type="entry name" value="ICLR_ED"/>
    <property type="match status" value="1"/>
</dbReference>
<evidence type="ECO:0000313" key="7">
    <source>
        <dbReference type="Proteomes" id="UP000658382"/>
    </source>
</evidence>
<dbReference type="Pfam" id="PF09339">
    <property type="entry name" value="HTH_IclR"/>
    <property type="match status" value="1"/>
</dbReference>
<keyword evidence="7" id="KW-1185">Reference proteome</keyword>
<dbReference type="InterPro" id="IPR036388">
    <property type="entry name" value="WH-like_DNA-bd_sf"/>
</dbReference>
<dbReference type="SMART" id="SM00346">
    <property type="entry name" value="HTH_ICLR"/>
    <property type="match status" value="1"/>
</dbReference>
<dbReference type="InterPro" id="IPR005471">
    <property type="entry name" value="Tscrpt_reg_IclR_N"/>
</dbReference>
<dbReference type="InterPro" id="IPR036390">
    <property type="entry name" value="WH_DNA-bd_sf"/>
</dbReference>
<organism evidence="6 7">
    <name type="scientific">Lentibacillus kapialis</name>
    <dbReference type="NCBI Taxonomy" id="340214"/>
    <lineage>
        <taxon>Bacteria</taxon>
        <taxon>Bacillati</taxon>
        <taxon>Bacillota</taxon>
        <taxon>Bacilli</taxon>
        <taxon>Bacillales</taxon>
        <taxon>Bacillaceae</taxon>
        <taxon>Lentibacillus</taxon>
    </lineage>
</organism>
<evidence type="ECO:0000256" key="2">
    <source>
        <dbReference type="ARBA" id="ARBA00023125"/>
    </source>
</evidence>